<dbReference type="STRING" id="742817.HMPREF9449_02234"/>
<feature type="transmembrane region" description="Helical" evidence="7">
    <location>
        <begin position="94"/>
        <end position="117"/>
    </location>
</feature>
<organism evidence="9 10">
    <name type="scientific">Odoribacter laneus YIT 12061</name>
    <dbReference type="NCBI Taxonomy" id="742817"/>
    <lineage>
        <taxon>Bacteria</taxon>
        <taxon>Pseudomonadati</taxon>
        <taxon>Bacteroidota</taxon>
        <taxon>Bacteroidia</taxon>
        <taxon>Bacteroidales</taxon>
        <taxon>Odoribacteraceae</taxon>
        <taxon>Odoribacter</taxon>
    </lineage>
</organism>
<evidence type="ECO:0000256" key="6">
    <source>
        <dbReference type="ARBA" id="ARBA00023136"/>
    </source>
</evidence>
<keyword evidence="6 7" id="KW-0472">Membrane</keyword>
<keyword evidence="3 7" id="KW-0812">Transmembrane</keyword>
<dbReference type="RefSeq" id="WP_009137381.1">
    <property type="nucleotide sequence ID" value="NZ_JH594596.1"/>
</dbReference>
<dbReference type="GO" id="GO:0016020">
    <property type="term" value="C:membrane"/>
    <property type="evidence" value="ECO:0007669"/>
    <property type="project" value="UniProtKB-SubCell"/>
</dbReference>
<protein>
    <recommendedName>
        <fullName evidence="8">Peptidase S54 rhomboid domain-containing protein</fullName>
    </recommendedName>
</protein>
<accession>H1DIK5</accession>
<sequence length="272" mass="31326">MNNYRPYSGITPAVKILIIINVIMYLLTLMFDKRTGTNLSNTLGLHLPQSEYWAPYQYITHMFMHGSFTHLFFNMFALFMFGRVLESVWGTNRFLVYYFVTGLGAAALNSAVGWWGYHKMYEQFLAFQNTPEPGLLAEFIRAHISHPAPWVWELIDNWTNNPTSIQYTQAGEELFRRVITETVNIPTIGASGAIFGILLAFGMLFPNTELFLMFIPIPIKAKYFVIGYGVIEFFMGIQNSVGDNVAHFAHLGGMLFGFILLKFWSRNRRKFY</sequence>
<feature type="transmembrane region" description="Helical" evidence="7">
    <location>
        <begin position="12"/>
        <end position="31"/>
    </location>
</feature>
<evidence type="ECO:0000313" key="9">
    <source>
        <dbReference type="EMBL" id="EHP46617.1"/>
    </source>
</evidence>
<dbReference type="InterPro" id="IPR022764">
    <property type="entry name" value="Peptidase_S54_rhomboid_dom"/>
</dbReference>
<feature type="transmembrane region" description="Helical" evidence="7">
    <location>
        <begin position="62"/>
        <end position="82"/>
    </location>
</feature>
<comment type="similarity">
    <text evidence="2">Belongs to the peptidase S54 family.</text>
</comment>
<dbReference type="PANTHER" id="PTHR43731">
    <property type="entry name" value="RHOMBOID PROTEASE"/>
    <property type="match status" value="1"/>
</dbReference>
<dbReference type="GO" id="GO:0004252">
    <property type="term" value="F:serine-type endopeptidase activity"/>
    <property type="evidence" value="ECO:0007669"/>
    <property type="project" value="InterPro"/>
</dbReference>
<feature type="transmembrane region" description="Helical" evidence="7">
    <location>
        <begin position="247"/>
        <end position="264"/>
    </location>
</feature>
<evidence type="ECO:0000256" key="2">
    <source>
        <dbReference type="ARBA" id="ARBA00009045"/>
    </source>
</evidence>
<dbReference type="eggNOG" id="COG0705">
    <property type="taxonomic scope" value="Bacteria"/>
</dbReference>
<dbReference type="GeneID" id="98069779"/>
<comment type="subcellular location">
    <subcellularLocation>
        <location evidence="1">Membrane</location>
        <topology evidence="1">Multi-pass membrane protein</topology>
    </subcellularLocation>
</comment>
<evidence type="ECO:0000256" key="7">
    <source>
        <dbReference type="SAM" id="Phobius"/>
    </source>
</evidence>
<dbReference type="EMBL" id="ADMC01000025">
    <property type="protein sequence ID" value="EHP46617.1"/>
    <property type="molecule type" value="Genomic_DNA"/>
</dbReference>
<dbReference type="InterPro" id="IPR035952">
    <property type="entry name" value="Rhomboid-like_sf"/>
</dbReference>
<keyword evidence="10" id="KW-1185">Reference proteome</keyword>
<comment type="caution">
    <text evidence="9">The sequence shown here is derived from an EMBL/GenBank/DDBJ whole genome shotgun (WGS) entry which is preliminary data.</text>
</comment>
<evidence type="ECO:0000256" key="5">
    <source>
        <dbReference type="ARBA" id="ARBA00022989"/>
    </source>
</evidence>
<dbReference type="InterPro" id="IPR050925">
    <property type="entry name" value="Rhomboid_protease_S54"/>
</dbReference>
<feature type="domain" description="Peptidase S54 rhomboid" evidence="8">
    <location>
        <begin position="179"/>
        <end position="262"/>
    </location>
</feature>
<evidence type="ECO:0000256" key="4">
    <source>
        <dbReference type="ARBA" id="ARBA00022801"/>
    </source>
</evidence>
<dbReference type="Proteomes" id="UP000004892">
    <property type="component" value="Unassembled WGS sequence"/>
</dbReference>
<dbReference type="Pfam" id="PF01694">
    <property type="entry name" value="Rhomboid"/>
    <property type="match status" value="2"/>
</dbReference>
<dbReference type="PANTHER" id="PTHR43731:SF14">
    <property type="entry name" value="PRESENILIN-ASSOCIATED RHOMBOID-LIKE PROTEIN, MITOCHONDRIAL"/>
    <property type="match status" value="1"/>
</dbReference>
<dbReference type="HOGENOM" id="CLU_055068_4_1_10"/>
<evidence type="ECO:0000313" key="10">
    <source>
        <dbReference type="Proteomes" id="UP000004892"/>
    </source>
</evidence>
<reference evidence="9 10" key="1">
    <citation type="submission" date="2012-01" db="EMBL/GenBank/DDBJ databases">
        <title>The Genome Sequence of Odoribacter laneus YIT 12061.</title>
        <authorList>
            <consortium name="The Broad Institute Genome Sequencing Platform"/>
            <person name="Earl A."/>
            <person name="Ward D."/>
            <person name="Feldgarden M."/>
            <person name="Gevers D."/>
            <person name="Morotomi M."/>
            <person name="Young S.K."/>
            <person name="Zeng Q."/>
            <person name="Gargeya S."/>
            <person name="Fitzgerald M."/>
            <person name="Haas B."/>
            <person name="Abouelleil A."/>
            <person name="Alvarado L."/>
            <person name="Arachchi H.M."/>
            <person name="Berlin A."/>
            <person name="Chapman S.B."/>
            <person name="Gearin G."/>
            <person name="Goldberg J."/>
            <person name="Griggs A."/>
            <person name="Gujja S."/>
            <person name="Hansen M."/>
            <person name="Heiman D."/>
            <person name="Howarth C."/>
            <person name="Larimer J."/>
            <person name="Lui A."/>
            <person name="MacDonald P.J.P."/>
            <person name="McCowen C."/>
            <person name="Montmayeur A."/>
            <person name="Murphy C."/>
            <person name="Neiman D."/>
            <person name="Pearson M."/>
            <person name="Priest M."/>
            <person name="Roberts A."/>
            <person name="Saif S."/>
            <person name="Shea T."/>
            <person name="Sisk P."/>
            <person name="Stolte C."/>
            <person name="Sykes S."/>
            <person name="Wortman J."/>
            <person name="Nusbaum C."/>
            <person name="Birren B."/>
        </authorList>
    </citation>
    <scope>NUCLEOTIDE SEQUENCE [LARGE SCALE GENOMIC DNA]</scope>
    <source>
        <strain evidence="9 10">YIT 12061</strain>
    </source>
</reference>
<evidence type="ECO:0000259" key="8">
    <source>
        <dbReference type="Pfam" id="PF01694"/>
    </source>
</evidence>
<gene>
    <name evidence="9" type="ORF">HMPREF9449_02234</name>
</gene>
<name>H1DIK5_9BACT</name>
<dbReference type="SUPFAM" id="SSF144091">
    <property type="entry name" value="Rhomboid-like"/>
    <property type="match status" value="1"/>
</dbReference>
<dbReference type="Gene3D" id="1.20.1540.10">
    <property type="entry name" value="Rhomboid-like"/>
    <property type="match status" value="1"/>
</dbReference>
<evidence type="ECO:0000256" key="3">
    <source>
        <dbReference type="ARBA" id="ARBA00022692"/>
    </source>
</evidence>
<feature type="transmembrane region" description="Helical" evidence="7">
    <location>
        <begin position="183"/>
        <end position="202"/>
    </location>
</feature>
<keyword evidence="4" id="KW-0378">Hydrolase</keyword>
<evidence type="ECO:0000256" key="1">
    <source>
        <dbReference type="ARBA" id="ARBA00004141"/>
    </source>
</evidence>
<dbReference type="PATRIC" id="fig|742817.3.peg.2391"/>
<dbReference type="AlphaFoldDB" id="H1DIK5"/>
<proteinExistence type="inferred from homology"/>
<feature type="domain" description="Peptidase S54 rhomboid" evidence="8">
    <location>
        <begin position="55"/>
        <end position="110"/>
    </location>
</feature>
<keyword evidence="5 7" id="KW-1133">Transmembrane helix</keyword>